<dbReference type="EMBL" id="JAEAGR010000014">
    <property type="protein sequence ID" value="MBH1941860.1"/>
    <property type="molecule type" value="Genomic_DNA"/>
</dbReference>
<proteinExistence type="predicted"/>
<feature type="transmembrane region" description="Helical" evidence="1">
    <location>
        <begin position="97"/>
        <end position="123"/>
    </location>
</feature>
<reference evidence="2" key="1">
    <citation type="submission" date="2020-12" db="EMBL/GenBank/DDBJ databases">
        <title>M. sibirica DSM 26468T genome.</title>
        <authorList>
            <person name="Thieme N."/>
            <person name="Rettenmaier R."/>
            <person name="Zverlov V."/>
            <person name="Liebl W."/>
        </authorList>
    </citation>
    <scope>NUCLEOTIDE SEQUENCE</scope>
    <source>
        <strain evidence="2">DSM 26468</strain>
    </source>
</reference>
<dbReference type="AlphaFoldDB" id="A0A8J7KWX9"/>
<gene>
    <name evidence="2" type="ORF">I5677_13235</name>
</gene>
<evidence type="ECO:0000256" key="1">
    <source>
        <dbReference type="SAM" id="Phobius"/>
    </source>
</evidence>
<evidence type="ECO:0008006" key="4">
    <source>
        <dbReference type="Google" id="ProtNLM"/>
    </source>
</evidence>
<keyword evidence="3" id="KW-1185">Reference proteome</keyword>
<feature type="transmembrane region" description="Helical" evidence="1">
    <location>
        <begin position="129"/>
        <end position="152"/>
    </location>
</feature>
<dbReference type="RefSeq" id="WP_197662102.1">
    <property type="nucleotide sequence ID" value="NZ_JAEAGR010000014.1"/>
</dbReference>
<evidence type="ECO:0000313" key="2">
    <source>
        <dbReference type="EMBL" id="MBH1941860.1"/>
    </source>
</evidence>
<organism evidence="2 3">
    <name type="scientific">Mobilitalea sibirica</name>
    <dbReference type="NCBI Taxonomy" id="1462919"/>
    <lineage>
        <taxon>Bacteria</taxon>
        <taxon>Bacillati</taxon>
        <taxon>Bacillota</taxon>
        <taxon>Clostridia</taxon>
        <taxon>Lachnospirales</taxon>
        <taxon>Lachnospiraceae</taxon>
        <taxon>Mobilitalea</taxon>
    </lineage>
</organism>
<protein>
    <recommendedName>
        <fullName evidence="4">DUF2232 domain-containing protein</fullName>
    </recommendedName>
</protein>
<keyword evidence="1" id="KW-0812">Transmembrane</keyword>
<sequence length="164" mass="18070">MNRTKMIVFGALMAALAAIIQSLPALLTEAVIFITIFSSIPIYIIARIKPTVGVLSYLVAAFLVMLISLHEALFFLFSNGVVGLSLGSCSYFMIRKLLLAVLSALMLTLSLCIINYGIGIMVFGSELPGALIVQIIIIFVFSCIYVSVYHIFADFIYRRFKIIT</sequence>
<keyword evidence="1" id="KW-0472">Membrane</keyword>
<dbReference type="Proteomes" id="UP000623269">
    <property type="component" value="Unassembled WGS sequence"/>
</dbReference>
<comment type="caution">
    <text evidence="2">The sequence shown here is derived from an EMBL/GenBank/DDBJ whole genome shotgun (WGS) entry which is preliminary data.</text>
</comment>
<feature type="transmembrane region" description="Helical" evidence="1">
    <location>
        <begin position="54"/>
        <end position="77"/>
    </location>
</feature>
<name>A0A8J7KWX9_9FIRM</name>
<keyword evidence="1" id="KW-1133">Transmembrane helix</keyword>
<evidence type="ECO:0000313" key="3">
    <source>
        <dbReference type="Proteomes" id="UP000623269"/>
    </source>
</evidence>
<accession>A0A8J7KWX9</accession>